<comment type="caution">
    <text evidence="2">The sequence shown here is derived from an EMBL/GenBank/DDBJ whole genome shotgun (WGS) entry which is preliminary data.</text>
</comment>
<organism evidence="2 3">
    <name type="scientific">Willisornis vidua</name>
    <name type="common">Xingu scale-backed antbird</name>
    <dbReference type="NCBI Taxonomy" id="1566151"/>
    <lineage>
        <taxon>Eukaryota</taxon>
        <taxon>Metazoa</taxon>
        <taxon>Chordata</taxon>
        <taxon>Craniata</taxon>
        <taxon>Vertebrata</taxon>
        <taxon>Euteleostomi</taxon>
        <taxon>Archelosauria</taxon>
        <taxon>Archosauria</taxon>
        <taxon>Dinosauria</taxon>
        <taxon>Saurischia</taxon>
        <taxon>Theropoda</taxon>
        <taxon>Coelurosauria</taxon>
        <taxon>Aves</taxon>
        <taxon>Neognathae</taxon>
        <taxon>Neoaves</taxon>
        <taxon>Telluraves</taxon>
        <taxon>Australaves</taxon>
        <taxon>Passeriformes</taxon>
        <taxon>Thamnophilidae</taxon>
        <taxon>Willisornis</taxon>
    </lineage>
</organism>
<feature type="coiled-coil region" evidence="1">
    <location>
        <begin position="79"/>
        <end position="106"/>
    </location>
</feature>
<reference evidence="2" key="1">
    <citation type="submission" date="2019-10" db="EMBL/GenBank/DDBJ databases">
        <authorList>
            <person name="Soares A.E.R."/>
            <person name="Aleixo A."/>
            <person name="Schneider P."/>
            <person name="Miyaki C.Y."/>
            <person name="Schneider M.P."/>
            <person name="Mello C."/>
            <person name="Vasconcelos A.T.R."/>
        </authorList>
    </citation>
    <scope>NUCLEOTIDE SEQUENCE</scope>
    <source>
        <tissue evidence="2">Muscle</tissue>
    </source>
</reference>
<keyword evidence="3" id="KW-1185">Reference proteome</keyword>
<sequence>MNKWLFGTRHLRLCYRKPGVERERSAMAVGIFRMCLVLMAVVSVNQPLFTSEENGIVPENREEIIQRMKEREVNLQFHQWRLEQEIAAQEARQEALERSALELERKIRRYMWKMLSLVIFALMKLCRQHLQEVICQHSREEETDMEVLGKHKKE</sequence>
<evidence type="ECO:0000313" key="2">
    <source>
        <dbReference type="EMBL" id="KAJ7411161.1"/>
    </source>
</evidence>
<proteinExistence type="predicted"/>
<keyword evidence="1" id="KW-0175">Coiled coil</keyword>
<evidence type="ECO:0000256" key="1">
    <source>
        <dbReference type="SAM" id="Coils"/>
    </source>
</evidence>
<name>A0ABQ9D0H4_9PASS</name>
<evidence type="ECO:0000313" key="3">
    <source>
        <dbReference type="Proteomes" id="UP001145742"/>
    </source>
</evidence>
<dbReference type="EMBL" id="WHWB01034351">
    <property type="protein sequence ID" value="KAJ7411161.1"/>
    <property type="molecule type" value="Genomic_DNA"/>
</dbReference>
<dbReference type="Proteomes" id="UP001145742">
    <property type="component" value="Unassembled WGS sequence"/>
</dbReference>
<protein>
    <submittedName>
        <fullName evidence="2">Uncharacterized protein</fullName>
    </submittedName>
</protein>
<gene>
    <name evidence="2" type="ORF">WISP_103975</name>
</gene>
<accession>A0ABQ9D0H4</accession>